<proteinExistence type="predicted"/>
<dbReference type="OrthoDB" id="6423603at2759"/>
<dbReference type="AlphaFoldDB" id="A0A5N6UPJ8"/>
<accession>A0A5N6UPJ8</accession>
<evidence type="ECO:0000313" key="3">
    <source>
        <dbReference type="Proteomes" id="UP000326950"/>
    </source>
</evidence>
<dbReference type="PANTHER" id="PTHR40370:SF1">
    <property type="entry name" value="DUF3074 DOMAIN-CONTAINING PROTEIN"/>
    <property type="match status" value="1"/>
</dbReference>
<protein>
    <recommendedName>
        <fullName evidence="1">DUF3074 domain-containing protein</fullName>
    </recommendedName>
</protein>
<organism evidence="2 3">
    <name type="scientific">Aspergillus tamarii</name>
    <dbReference type="NCBI Taxonomy" id="41984"/>
    <lineage>
        <taxon>Eukaryota</taxon>
        <taxon>Fungi</taxon>
        <taxon>Dikarya</taxon>
        <taxon>Ascomycota</taxon>
        <taxon>Pezizomycotina</taxon>
        <taxon>Eurotiomycetes</taxon>
        <taxon>Eurotiomycetidae</taxon>
        <taxon>Eurotiales</taxon>
        <taxon>Aspergillaceae</taxon>
        <taxon>Aspergillus</taxon>
        <taxon>Aspergillus subgen. Circumdati</taxon>
    </lineage>
</organism>
<dbReference type="InterPro" id="IPR024500">
    <property type="entry name" value="DUF3074"/>
</dbReference>
<dbReference type="PANTHER" id="PTHR40370">
    <property type="entry name" value="EXPRESSED PROTEIN"/>
    <property type="match status" value="1"/>
</dbReference>
<name>A0A5N6UPJ8_ASPTM</name>
<sequence length="259" mass="28712">MSSFLRVAPDFFTVFPFHPSLDNAQSHHPPHGFQGFILTDADSSLNLISTIFYKRRRPHRPPPSQSIFLPASSRASIKRSSGSAIRSELKENHTKNGMEYTSSVTRVERLLHWPQEREIEGGWQGVDMSVNLITHTFNPKALVSTQSFIVLVICACFPIFRCTGFITIQNSLTHESGDLVPNLLCERDTASAPQNTVFASYASVGKAIATTSNAGGANPQWIQRSWTLGGVPKAIVADVGLFIGWTAQRRSQCNQSRFY</sequence>
<keyword evidence="3" id="KW-1185">Reference proteome</keyword>
<evidence type="ECO:0000313" key="2">
    <source>
        <dbReference type="EMBL" id="KAE8160575.1"/>
    </source>
</evidence>
<feature type="domain" description="DUF3074" evidence="1">
    <location>
        <begin position="83"/>
        <end position="204"/>
    </location>
</feature>
<dbReference type="Proteomes" id="UP000326950">
    <property type="component" value="Unassembled WGS sequence"/>
</dbReference>
<reference evidence="2 3" key="1">
    <citation type="submission" date="2019-04" db="EMBL/GenBank/DDBJ databases">
        <title>Friends and foes A comparative genomics study of 23 Aspergillus species from section Flavi.</title>
        <authorList>
            <consortium name="DOE Joint Genome Institute"/>
            <person name="Kjaerbolling I."/>
            <person name="Vesth T."/>
            <person name="Frisvad J.C."/>
            <person name="Nybo J.L."/>
            <person name="Theobald S."/>
            <person name="Kildgaard S."/>
            <person name="Isbrandt T."/>
            <person name="Kuo A."/>
            <person name="Sato A."/>
            <person name="Lyhne E.K."/>
            <person name="Kogle M.E."/>
            <person name="Wiebenga A."/>
            <person name="Kun R.S."/>
            <person name="Lubbers R.J."/>
            <person name="Makela M.R."/>
            <person name="Barry K."/>
            <person name="Chovatia M."/>
            <person name="Clum A."/>
            <person name="Daum C."/>
            <person name="Haridas S."/>
            <person name="He G."/>
            <person name="LaButti K."/>
            <person name="Lipzen A."/>
            <person name="Mondo S."/>
            <person name="Riley R."/>
            <person name="Salamov A."/>
            <person name="Simmons B.A."/>
            <person name="Magnuson J.K."/>
            <person name="Henrissat B."/>
            <person name="Mortensen U.H."/>
            <person name="Larsen T.O."/>
            <person name="Devries R.P."/>
            <person name="Grigoriev I.V."/>
            <person name="Machida M."/>
            <person name="Baker S.E."/>
            <person name="Andersen M.R."/>
        </authorList>
    </citation>
    <scope>NUCLEOTIDE SEQUENCE [LARGE SCALE GENOMIC DNA]</scope>
    <source>
        <strain evidence="2 3">CBS 117626</strain>
    </source>
</reference>
<dbReference type="EMBL" id="ML738655">
    <property type="protein sequence ID" value="KAE8160575.1"/>
    <property type="molecule type" value="Genomic_DNA"/>
</dbReference>
<gene>
    <name evidence="2" type="ORF">BDV40DRAFT_290007</name>
</gene>
<dbReference type="Pfam" id="PF11274">
    <property type="entry name" value="DUF3074"/>
    <property type="match status" value="2"/>
</dbReference>
<evidence type="ECO:0000259" key="1">
    <source>
        <dbReference type="Pfam" id="PF11274"/>
    </source>
</evidence>
<feature type="domain" description="DUF3074" evidence="1">
    <location>
        <begin position="208"/>
        <end position="246"/>
    </location>
</feature>